<feature type="region of interest" description="Disordered" evidence="1">
    <location>
        <begin position="271"/>
        <end position="291"/>
    </location>
</feature>
<name>A0A1Q6A0L5_9SPHI</name>
<dbReference type="STRING" id="1302689.RG47T_2999"/>
<dbReference type="EMBL" id="MPPL01000001">
    <property type="protein sequence ID" value="OKS87538.1"/>
    <property type="molecule type" value="Genomic_DNA"/>
</dbReference>
<gene>
    <name evidence="3" type="ORF">RG47T_2999</name>
</gene>
<reference evidence="3 4" key="1">
    <citation type="submission" date="2016-11" db="EMBL/GenBank/DDBJ databases">
        <title>Whole Genome Sequencing of Mucilaginibacter polytrichastri RG4-7(T) isolated from the moss sample.</title>
        <authorList>
            <person name="Li Y."/>
        </authorList>
    </citation>
    <scope>NUCLEOTIDE SEQUENCE [LARGE SCALE GENOMIC DNA]</scope>
    <source>
        <strain evidence="3 4">RG4-7</strain>
    </source>
</reference>
<protein>
    <recommendedName>
        <fullName evidence="5">DUF4280 domain-containing protein</fullName>
    </recommendedName>
</protein>
<evidence type="ECO:0000313" key="3">
    <source>
        <dbReference type="EMBL" id="OKS87538.1"/>
    </source>
</evidence>
<evidence type="ECO:0000313" key="4">
    <source>
        <dbReference type="Proteomes" id="UP000186720"/>
    </source>
</evidence>
<proteinExistence type="predicted"/>
<sequence length="402" mass="43640">MMKKAILPSKTYLVCSSGMRKTELEVISQLTVFNDSKNRKIATIDDRFGDFICKYALIVGAFVAAAIFASGGSLAFIIGVALIAGLASLSMCFIVNLFNSGGWKNPHPTAFIGKEKKKNLLTDKSYFSCPIGGTIIPVYDEKIASRQAEIFRDKAITEIFMSAVGGYFAGGFAVASIAAQASFGTVASGFGVGYLIGVGVSTGEDAIKDAYYGKLSKEEEESPLHHEEGGEAKDLSYVTPKMTGDENTVETITKAKELSEDKQNIIDEKVDESLSSNTGRNGGLLKNDPKKAAKIARDNGKLSNKEYLKLRRDLEAKQIKDLKNTEGVKGYRGEQLKNIKESGSRFLDGFSLKTSPGKLFWAATLTELISNLITEKMQRNLYDDSIDAEAEAKKALGVYAQK</sequence>
<keyword evidence="2" id="KW-0812">Transmembrane</keyword>
<keyword evidence="2" id="KW-1133">Transmembrane helix</keyword>
<accession>A0A1Q6A0L5</accession>
<comment type="caution">
    <text evidence="3">The sequence shown here is derived from an EMBL/GenBank/DDBJ whole genome shotgun (WGS) entry which is preliminary data.</text>
</comment>
<organism evidence="3 4">
    <name type="scientific">Mucilaginibacter polytrichastri</name>
    <dbReference type="NCBI Taxonomy" id="1302689"/>
    <lineage>
        <taxon>Bacteria</taxon>
        <taxon>Pseudomonadati</taxon>
        <taxon>Bacteroidota</taxon>
        <taxon>Sphingobacteriia</taxon>
        <taxon>Sphingobacteriales</taxon>
        <taxon>Sphingobacteriaceae</taxon>
        <taxon>Mucilaginibacter</taxon>
    </lineage>
</organism>
<feature type="transmembrane region" description="Helical" evidence="2">
    <location>
        <begin position="48"/>
        <end position="68"/>
    </location>
</feature>
<evidence type="ECO:0008006" key="5">
    <source>
        <dbReference type="Google" id="ProtNLM"/>
    </source>
</evidence>
<keyword evidence="2" id="KW-0472">Membrane</keyword>
<keyword evidence="4" id="KW-1185">Reference proteome</keyword>
<dbReference type="Proteomes" id="UP000186720">
    <property type="component" value="Unassembled WGS sequence"/>
</dbReference>
<dbReference type="AlphaFoldDB" id="A0A1Q6A0L5"/>
<evidence type="ECO:0000256" key="1">
    <source>
        <dbReference type="SAM" id="MobiDB-lite"/>
    </source>
</evidence>
<evidence type="ECO:0000256" key="2">
    <source>
        <dbReference type="SAM" id="Phobius"/>
    </source>
</evidence>
<feature type="transmembrane region" description="Helical" evidence="2">
    <location>
        <begin position="74"/>
        <end position="98"/>
    </location>
</feature>